<dbReference type="InterPro" id="IPR027417">
    <property type="entry name" value="P-loop_NTPase"/>
</dbReference>
<dbReference type="InterPro" id="IPR041569">
    <property type="entry name" value="AAA_lid_3"/>
</dbReference>
<sequence>MDGFGARSKFSKSSSNLKDKMMGHCSDEVIVVAATNRPDLIDDALLRPGRFDVILFVPPPDTEEREEILQTVTEGVPMKDINLKTIAQKTEYFSGADLKNLYQKAALNALRQDISAKFITEKNFVEVLRSMQPSITRQQIEMYERLASKYGPLTSR</sequence>
<feature type="domain" description="AAA ATPase AAA+ lid" evidence="3">
    <location>
        <begin position="80"/>
        <end position="125"/>
    </location>
</feature>
<comment type="similarity">
    <text evidence="1">Belongs to the AAA ATPase family.</text>
</comment>
<dbReference type="STRING" id="407821.A0A087SUZ3"/>
<dbReference type="GO" id="GO:0005524">
    <property type="term" value="F:ATP binding"/>
    <property type="evidence" value="ECO:0007669"/>
    <property type="project" value="UniProtKB-KW"/>
</dbReference>
<dbReference type="InterPro" id="IPR003959">
    <property type="entry name" value="ATPase_AAA_core"/>
</dbReference>
<evidence type="ECO:0000256" key="1">
    <source>
        <dbReference type="RuleBase" id="RU003651"/>
    </source>
</evidence>
<dbReference type="GO" id="GO:0016887">
    <property type="term" value="F:ATP hydrolysis activity"/>
    <property type="evidence" value="ECO:0007669"/>
    <property type="project" value="InterPro"/>
</dbReference>
<dbReference type="PANTHER" id="PTHR23077:SF117">
    <property type="entry name" value="AAA+ ATPASE DOMAIN-CONTAINING PROTEIN"/>
    <property type="match status" value="1"/>
</dbReference>
<evidence type="ECO:0000259" key="3">
    <source>
        <dbReference type="Pfam" id="PF17862"/>
    </source>
</evidence>
<dbReference type="InterPro" id="IPR003960">
    <property type="entry name" value="ATPase_AAA_CS"/>
</dbReference>
<gene>
    <name evidence="4" type="ORF">X975_07354</name>
</gene>
<keyword evidence="1" id="KW-0067">ATP-binding</keyword>
<dbReference type="Pfam" id="PF17862">
    <property type="entry name" value="AAA_lid_3"/>
    <property type="match status" value="1"/>
</dbReference>
<keyword evidence="1" id="KW-0547">Nucleotide-binding</keyword>
<reference evidence="4 5" key="1">
    <citation type="submission" date="2013-11" db="EMBL/GenBank/DDBJ databases">
        <title>Genome sequencing of Stegodyphus mimosarum.</title>
        <authorList>
            <person name="Bechsgaard J."/>
        </authorList>
    </citation>
    <scope>NUCLEOTIDE SEQUENCE [LARGE SCALE GENOMIC DNA]</scope>
</reference>
<dbReference type="SUPFAM" id="SSF52540">
    <property type="entry name" value="P-loop containing nucleoside triphosphate hydrolases"/>
    <property type="match status" value="1"/>
</dbReference>
<dbReference type="Gene3D" id="1.10.8.60">
    <property type="match status" value="1"/>
</dbReference>
<organism evidence="4 5">
    <name type="scientific">Stegodyphus mimosarum</name>
    <name type="common">African social velvet spider</name>
    <dbReference type="NCBI Taxonomy" id="407821"/>
    <lineage>
        <taxon>Eukaryota</taxon>
        <taxon>Metazoa</taxon>
        <taxon>Ecdysozoa</taxon>
        <taxon>Arthropoda</taxon>
        <taxon>Chelicerata</taxon>
        <taxon>Arachnida</taxon>
        <taxon>Araneae</taxon>
        <taxon>Araneomorphae</taxon>
        <taxon>Entelegynae</taxon>
        <taxon>Eresoidea</taxon>
        <taxon>Eresidae</taxon>
        <taxon>Stegodyphus</taxon>
    </lineage>
</organism>
<evidence type="ECO:0000313" key="4">
    <source>
        <dbReference type="EMBL" id="KFM56682.1"/>
    </source>
</evidence>
<feature type="non-terminal residue" evidence="4">
    <location>
        <position position="156"/>
    </location>
</feature>
<proteinExistence type="inferred from homology"/>
<dbReference type="Gene3D" id="3.40.50.300">
    <property type="entry name" value="P-loop containing nucleotide triphosphate hydrolases"/>
    <property type="match status" value="1"/>
</dbReference>
<keyword evidence="5" id="KW-1185">Reference proteome</keyword>
<dbReference type="Pfam" id="PF00004">
    <property type="entry name" value="AAA"/>
    <property type="match status" value="1"/>
</dbReference>
<dbReference type="OrthoDB" id="27435at2759"/>
<dbReference type="AlphaFoldDB" id="A0A087SUZ3"/>
<accession>A0A087SUZ3</accession>
<name>A0A087SUZ3_STEMI</name>
<dbReference type="PANTHER" id="PTHR23077">
    <property type="entry name" value="AAA-FAMILY ATPASE"/>
    <property type="match status" value="1"/>
</dbReference>
<dbReference type="EMBL" id="KK112079">
    <property type="protein sequence ID" value="KFM56682.1"/>
    <property type="molecule type" value="Genomic_DNA"/>
</dbReference>
<dbReference type="OMA" id="MPINDDI"/>
<evidence type="ECO:0000313" key="5">
    <source>
        <dbReference type="Proteomes" id="UP000054359"/>
    </source>
</evidence>
<dbReference type="InterPro" id="IPR050168">
    <property type="entry name" value="AAA_ATPase_domain"/>
</dbReference>
<dbReference type="PROSITE" id="PS00674">
    <property type="entry name" value="AAA"/>
    <property type="match status" value="1"/>
</dbReference>
<dbReference type="Proteomes" id="UP000054359">
    <property type="component" value="Unassembled WGS sequence"/>
</dbReference>
<evidence type="ECO:0000259" key="2">
    <source>
        <dbReference type="Pfam" id="PF00004"/>
    </source>
</evidence>
<feature type="domain" description="ATPase AAA-type core" evidence="2">
    <location>
        <begin position="12"/>
        <end position="58"/>
    </location>
</feature>
<protein>
    <submittedName>
        <fullName evidence="4">VCP-like ATPase</fullName>
    </submittedName>
</protein>